<name>A0ABD3C8G3_9LAMI</name>
<gene>
    <name evidence="2" type="ORF">CASFOL_029654</name>
</gene>
<evidence type="ECO:0008006" key="4">
    <source>
        <dbReference type="Google" id="ProtNLM"/>
    </source>
</evidence>
<feature type="signal peptide" evidence="1">
    <location>
        <begin position="1"/>
        <end position="25"/>
    </location>
</feature>
<evidence type="ECO:0000313" key="2">
    <source>
        <dbReference type="EMBL" id="KAL3626105.1"/>
    </source>
</evidence>
<protein>
    <recommendedName>
        <fullName evidence="4">Secreted protein</fullName>
    </recommendedName>
</protein>
<evidence type="ECO:0000256" key="1">
    <source>
        <dbReference type="SAM" id="SignalP"/>
    </source>
</evidence>
<comment type="caution">
    <text evidence="2">The sequence shown here is derived from an EMBL/GenBank/DDBJ whole genome shotgun (WGS) entry which is preliminary data.</text>
</comment>
<dbReference type="EMBL" id="JAVIJP010000047">
    <property type="protein sequence ID" value="KAL3626105.1"/>
    <property type="molecule type" value="Genomic_DNA"/>
</dbReference>
<evidence type="ECO:0000313" key="3">
    <source>
        <dbReference type="Proteomes" id="UP001632038"/>
    </source>
</evidence>
<keyword evidence="3" id="KW-1185">Reference proteome</keyword>
<dbReference type="AlphaFoldDB" id="A0ABD3C8G3"/>
<reference evidence="3" key="1">
    <citation type="journal article" date="2024" name="IScience">
        <title>Strigolactones Initiate the Formation of Haustorium-like Structures in Castilleja.</title>
        <authorList>
            <person name="Buerger M."/>
            <person name="Peterson D."/>
            <person name="Chory J."/>
        </authorList>
    </citation>
    <scope>NUCLEOTIDE SEQUENCE [LARGE SCALE GENOMIC DNA]</scope>
</reference>
<sequence length="86" mass="9730">MDKTITLKQLLFSISIILMYSKTESRWPMPRGQLPLPRPIMPIPFPTDPSSPSCQNQFILGKSCMCIAILSEGRPTVPRRKRTTSP</sequence>
<keyword evidence="1" id="KW-0732">Signal</keyword>
<organism evidence="2 3">
    <name type="scientific">Castilleja foliolosa</name>
    <dbReference type="NCBI Taxonomy" id="1961234"/>
    <lineage>
        <taxon>Eukaryota</taxon>
        <taxon>Viridiplantae</taxon>
        <taxon>Streptophyta</taxon>
        <taxon>Embryophyta</taxon>
        <taxon>Tracheophyta</taxon>
        <taxon>Spermatophyta</taxon>
        <taxon>Magnoliopsida</taxon>
        <taxon>eudicotyledons</taxon>
        <taxon>Gunneridae</taxon>
        <taxon>Pentapetalae</taxon>
        <taxon>asterids</taxon>
        <taxon>lamiids</taxon>
        <taxon>Lamiales</taxon>
        <taxon>Orobanchaceae</taxon>
        <taxon>Pedicularideae</taxon>
        <taxon>Castillejinae</taxon>
        <taxon>Castilleja</taxon>
    </lineage>
</organism>
<accession>A0ABD3C8G3</accession>
<dbReference type="Proteomes" id="UP001632038">
    <property type="component" value="Unassembled WGS sequence"/>
</dbReference>
<proteinExistence type="predicted"/>
<feature type="chain" id="PRO_5044850269" description="Secreted protein" evidence="1">
    <location>
        <begin position="26"/>
        <end position="86"/>
    </location>
</feature>